<dbReference type="GO" id="GO:0012505">
    <property type="term" value="C:endomembrane system"/>
    <property type="evidence" value="ECO:0007669"/>
    <property type="project" value="UniProtKB-SubCell"/>
</dbReference>
<evidence type="ECO:0000313" key="9">
    <source>
        <dbReference type="EMBL" id="RUS80490.1"/>
    </source>
</evidence>
<feature type="domain" description="CWH43-like N-terminal" evidence="8">
    <location>
        <begin position="6"/>
        <end position="121"/>
    </location>
</feature>
<comment type="subcellular location">
    <subcellularLocation>
        <location evidence="1">Endomembrane system</location>
        <topology evidence="1">Multi-pass membrane protein</topology>
    </subcellularLocation>
</comment>
<accession>A0A433TG04</accession>
<keyword evidence="5 7" id="KW-0472">Membrane</keyword>
<feature type="transmembrane region" description="Helical" evidence="7">
    <location>
        <begin position="7"/>
        <end position="26"/>
    </location>
</feature>
<dbReference type="PANTHER" id="PTHR21324">
    <property type="entry name" value="FASTING-INDUCIBLE INTEGRAL MEMBRANE PROTEIN TM6P1-RELATED"/>
    <property type="match status" value="1"/>
</dbReference>
<comment type="caution">
    <text evidence="9">The sequence shown here is derived from an EMBL/GenBank/DDBJ whole genome shotgun (WGS) entry which is preliminary data.</text>
</comment>
<proteinExistence type="inferred from homology"/>
<dbReference type="PANTHER" id="PTHR21324:SF2">
    <property type="entry name" value="EG:22E5.9 PROTEIN"/>
    <property type="match status" value="1"/>
</dbReference>
<evidence type="ECO:0000256" key="6">
    <source>
        <dbReference type="SAM" id="MobiDB-lite"/>
    </source>
</evidence>
<feature type="compositionally biased region" description="Basic and acidic residues" evidence="6">
    <location>
        <begin position="190"/>
        <end position="199"/>
    </location>
</feature>
<dbReference type="STRING" id="188477.A0A433TG04"/>
<sequence length="220" mass="24656">MFVSLGLLPVFQVSIATLAFLLSYVWSVRRMDVSPAFPFISDTGASRPESCFFSQMLNMSAFITFFIMYIRFKYVQLKIRLTEEGEVPIWVPRINLVSSLLGVIAAFGVSLVANFQGYTAHICSTAFEWVLALCFFIFFLTYVREFDSIESEVIFRPLAFQDRSGSIPARRGLENGRASSRSRQSTNSLYRHENVEPGERSSLLGTANGLGKTNHGTISA</sequence>
<feature type="transmembrane region" description="Helical" evidence="7">
    <location>
        <begin position="52"/>
        <end position="72"/>
    </location>
</feature>
<comment type="similarity">
    <text evidence="2">Belongs to the DRAM/TMEM150 family.</text>
</comment>
<evidence type="ECO:0000256" key="2">
    <source>
        <dbReference type="ARBA" id="ARBA00006565"/>
    </source>
</evidence>
<dbReference type="Proteomes" id="UP000271974">
    <property type="component" value="Unassembled WGS sequence"/>
</dbReference>
<organism evidence="9 10">
    <name type="scientific">Elysia chlorotica</name>
    <name type="common">Eastern emerald elysia</name>
    <name type="synonym">Sea slug</name>
    <dbReference type="NCBI Taxonomy" id="188477"/>
    <lineage>
        <taxon>Eukaryota</taxon>
        <taxon>Metazoa</taxon>
        <taxon>Spiralia</taxon>
        <taxon>Lophotrochozoa</taxon>
        <taxon>Mollusca</taxon>
        <taxon>Gastropoda</taxon>
        <taxon>Heterobranchia</taxon>
        <taxon>Euthyneura</taxon>
        <taxon>Panpulmonata</taxon>
        <taxon>Sacoglossa</taxon>
        <taxon>Placobranchoidea</taxon>
        <taxon>Plakobranchidae</taxon>
        <taxon>Elysia</taxon>
    </lineage>
</organism>
<feature type="region of interest" description="Disordered" evidence="6">
    <location>
        <begin position="170"/>
        <end position="220"/>
    </location>
</feature>
<dbReference type="InterPro" id="IPR050911">
    <property type="entry name" value="DRAM/TMEM150_Autophagy_Mod"/>
</dbReference>
<evidence type="ECO:0000256" key="7">
    <source>
        <dbReference type="SAM" id="Phobius"/>
    </source>
</evidence>
<evidence type="ECO:0000256" key="5">
    <source>
        <dbReference type="ARBA" id="ARBA00023136"/>
    </source>
</evidence>
<keyword evidence="4 7" id="KW-1133">Transmembrane helix</keyword>
<dbReference type="AlphaFoldDB" id="A0A433TG04"/>
<feature type="transmembrane region" description="Helical" evidence="7">
    <location>
        <begin position="119"/>
        <end position="143"/>
    </location>
</feature>
<name>A0A433TG04_ELYCH</name>
<dbReference type="EMBL" id="RQTK01000388">
    <property type="protein sequence ID" value="RUS80490.1"/>
    <property type="molecule type" value="Genomic_DNA"/>
</dbReference>
<dbReference type="OrthoDB" id="6146563at2759"/>
<evidence type="ECO:0000259" key="8">
    <source>
        <dbReference type="Pfam" id="PF10277"/>
    </source>
</evidence>
<protein>
    <recommendedName>
        <fullName evidence="8">CWH43-like N-terminal domain-containing protein</fullName>
    </recommendedName>
</protein>
<keyword evidence="3 7" id="KW-0812">Transmembrane</keyword>
<feature type="transmembrane region" description="Helical" evidence="7">
    <location>
        <begin position="93"/>
        <end position="113"/>
    </location>
</feature>
<evidence type="ECO:0000256" key="4">
    <source>
        <dbReference type="ARBA" id="ARBA00022989"/>
    </source>
</evidence>
<dbReference type="Pfam" id="PF10277">
    <property type="entry name" value="Frag1"/>
    <property type="match status" value="1"/>
</dbReference>
<evidence type="ECO:0000313" key="10">
    <source>
        <dbReference type="Proteomes" id="UP000271974"/>
    </source>
</evidence>
<feature type="compositionally biased region" description="Polar residues" evidence="6">
    <location>
        <begin position="177"/>
        <end position="189"/>
    </location>
</feature>
<reference evidence="9 10" key="1">
    <citation type="submission" date="2019-01" db="EMBL/GenBank/DDBJ databases">
        <title>A draft genome assembly of the solar-powered sea slug Elysia chlorotica.</title>
        <authorList>
            <person name="Cai H."/>
            <person name="Li Q."/>
            <person name="Fang X."/>
            <person name="Li J."/>
            <person name="Curtis N.E."/>
            <person name="Altenburger A."/>
            <person name="Shibata T."/>
            <person name="Feng M."/>
            <person name="Maeda T."/>
            <person name="Schwartz J.A."/>
            <person name="Shigenobu S."/>
            <person name="Lundholm N."/>
            <person name="Nishiyama T."/>
            <person name="Yang H."/>
            <person name="Hasebe M."/>
            <person name="Li S."/>
            <person name="Pierce S.K."/>
            <person name="Wang J."/>
        </authorList>
    </citation>
    <scope>NUCLEOTIDE SEQUENCE [LARGE SCALE GENOMIC DNA]</scope>
    <source>
        <strain evidence="9">EC2010</strain>
        <tissue evidence="9">Whole organism of an adult</tissue>
    </source>
</reference>
<evidence type="ECO:0000256" key="3">
    <source>
        <dbReference type="ARBA" id="ARBA00022692"/>
    </source>
</evidence>
<dbReference type="InterPro" id="IPR019402">
    <property type="entry name" value="CWH43_N"/>
</dbReference>
<gene>
    <name evidence="9" type="ORF">EGW08_011741</name>
</gene>
<keyword evidence="10" id="KW-1185">Reference proteome</keyword>
<evidence type="ECO:0000256" key="1">
    <source>
        <dbReference type="ARBA" id="ARBA00004127"/>
    </source>
</evidence>